<evidence type="ECO:0000313" key="2">
    <source>
        <dbReference type="EMBL" id="HJD41493.1"/>
    </source>
</evidence>
<keyword evidence="1" id="KW-0812">Transmembrane</keyword>
<comment type="caution">
    <text evidence="2">The sequence shown here is derived from an EMBL/GenBank/DDBJ whole genome shotgun (WGS) entry which is preliminary data.</text>
</comment>
<sequence length="144" mass="16405">MKTILNYKKPVFWIIVAVIIACVAVAVCFLINPPFGTQNHLEVYEVTPADDIQEKYDNEEFVYQKSHYRAEDGTWVCEGHTYKYRLEITGRLNNAAKSTTYIVLSNSKDITFDQTWKASGLSSLMSDYFDPEDAVIVGNKLFSS</sequence>
<reference evidence="2" key="2">
    <citation type="submission" date="2021-04" db="EMBL/GenBank/DDBJ databases">
        <authorList>
            <person name="Gilroy R."/>
        </authorList>
    </citation>
    <scope>NUCLEOTIDE SEQUENCE</scope>
    <source>
        <strain evidence="2">ChiBcec15-3976</strain>
    </source>
</reference>
<dbReference type="AlphaFoldDB" id="A0A9D2U7F1"/>
<dbReference type="EMBL" id="DWUU01000007">
    <property type="protein sequence ID" value="HJD41493.1"/>
    <property type="molecule type" value="Genomic_DNA"/>
</dbReference>
<gene>
    <name evidence="2" type="ORF">H9910_00570</name>
</gene>
<evidence type="ECO:0000256" key="1">
    <source>
        <dbReference type="SAM" id="Phobius"/>
    </source>
</evidence>
<evidence type="ECO:0000313" key="3">
    <source>
        <dbReference type="Proteomes" id="UP000823909"/>
    </source>
</evidence>
<organism evidence="2 3">
    <name type="scientific">Candidatus Mediterraneibacter quadrami</name>
    <dbReference type="NCBI Taxonomy" id="2838684"/>
    <lineage>
        <taxon>Bacteria</taxon>
        <taxon>Bacillati</taxon>
        <taxon>Bacillota</taxon>
        <taxon>Clostridia</taxon>
        <taxon>Lachnospirales</taxon>
        <taxon>Lachnospiraceae</taxon>
        <taxon>Mediterraneibacter</taxon>
    </lineage>
</organism>
<reference evidence="2" key="1">
    <citation type="journal article" date="2021" name="PeerJ">
        <title>Extensive microbial diversity within the chicken gut microbiome revealed by metagenomics and culture.</title>
        <authorList>
            <person name="Gilroy R."/>
            <person name="Ravi A."/>
            <person name="Getino M."/>
            <person name="Pursley I."/>
            <person name="Horton D.L."/>
            <person name="Alikhan N.F."/>
            <person name="Baker D."/>
            <person name="Gharbi K."/>
            <person name="Hall N."/>
            <person name="Watson M."/>
            <person name="Adriaenssens E.M."/>
            <person name="Foster-Nyarko E."/>
            <person name="Jarju S."/>
            <person name="Secka A."/>
            <person name="Antonio M."/>
            <person name="Oren A."/>
            <person name="Chaudhuri R.R."/>
            <person name="La Ragione R."/>
            <person name="Hildebrand F."/>
            <person name="Pallen M.J."/>
        </authorList>
    </citation>
    <scope>NUCLEOTIDE SEQUENCE</scope>
    <source>
        <strain evidence="2">ChiBcec15-3976</strain>
    </source>
</reference>
<feature type="transmembrane region" description="Helical" evidence="1">
    <location>
        <begin position="12"/>
        <end position="32"/>
    </location>
</feature>
<dbReference type="PROSITE" id="PS51257">
    <property type="entry name" value="PROKAR_LIPOPROTEIN"/>
    <property type="match status" value="1"/>
</dbReference>
<protein>
    <submittedName>
        <fullName evidence="2">Uncharacterized protein</fullName>
    </submittedName>
</protein>
<keyword evidence="1" id="KW-1133">Transmembrane helix</keyword>
<proteinExistence type="predicted"/>
<name>A0A9D2U7F1_9FIRM</name>
<accession>A0A9D2U7F1</accession>
<keyword evidence="1" id="KW-0472">Membrane</keyword>
<dbReference type="Proteomes" id="UP000823909">
    <property type="component" value="Unassembled WGS sequence"/>
</dbReference>